<dbReference type="SUPFAM" id="SSF56752">
    <property type="entry name" value="D-aminoacid aminotransferase-like PLP-dependent enzymes"/>
    <property type="match status" value="1"/>
</dbReference>
<sequence length="262" mass="27785">MTIWRDGAWLDGCAANDRGATLGDGLFETILWRNGRAVRLDRHIARMRASAEALGLPAAEALNHVDAIIADLAARNALSDQRAAVNLRLAVLGPRGLDRHTPHVTLSARIAPAPASDTSIALATVSIRRNETAPSARHKTLSYLDQIEARRQARTLGADEAAQLNTHGNLAGAAAGNVILIVKDRALTPRVRDGALPGTVRAELLVRGLIEEVVLEAADIAAADAATVTNAIFGVRPVHSWDGRALAADHPRLAPLRTVIES</sequence>
<name>A0ABR9VGA9_9CYAN</name>
<dbReference type="Proteomes" id="UP000606776">
    <property type="component" value="Unassembled WGS sequence"/>
</dbReference>
<comment type="caution">
    <text evidence="2">The sequence shown here is derived from an EMBL/GenBank/DDBJ whole genome shotgun (WGS) entry which is preliminary data.</text>
</comment>
<dbReference type="InterPro" id="IPR036038">
    <property type="entry name" value="Aminotransferase-like"/>
</dbReference>
<keyword evidence="2" id="KW-0032">Aminotransferase</keyword>
<dbReference type="Gene3D" id="3.30.470.10">
    <property type="match status" value="1"/>
</dbReference>
<dbReference type="PANTHER" id="PTHR42743:SF11">
    <property type="entry name" value="AMINODEOXYCHORISMATE LYASE"/>
    <property type="match status" value="1"/>
</dbReference>
<accession>A0ABR9VGA9</accession>
<evidence type="ECO:0000256" key="1">
    <source>
        <dbReference type="ARBA" id="ARBA00009320"/>
    </source>
</evidence>
<dbReference type="RefSeq" id="WP_193943352.1">
    <property type="nucleotide sequence ID" value="NZ_JADEWB010000101.1"/>
</dbReference>
<evidence type="ECO:0000313" key="2">
    <source>
        <dbReference type="EMBL" id="MBE9237531.1"/>
    </source>
</evidence>
<comment type="similarity">
    <text evidence="1">Belongs to the class-IV pyridoxal-phosphate-dependent aminotransferase family.</text>
</comment>
<dbReference type="InterPro" id="IPR050571">
    <property type="entry name" value="Class-IV_PLP-Dep_Aminotrnsfr"/>
</dbReference>
<dbReference type="InterPro" id="IPR001544">
    <property type="entry name" value="Aminotrans_IV"/>
</dbReference>
<reference evidence="2 3" key="1">
    <citation type="submission" date="2020-10" db="EMBL/GenBank/DDBJ databases">
        <authorList>
            <person name="Castelo-Branco R."/>
            <person name="Eusebio N."/>
            <person name="Adriana R."/>
            <person name="Vieira A."/>
            <person name="Brugerolle De Fraissinette N."/>
            <person name="Rezende De Castro R."/>
            <person name="Schneider M.P."/>
            <person name="Vasconcelos V."/>
            <person name="Leao P.N."/>
        </authorList>
    </citation>
    <scope>NUCLEOTIDE SEQUENCE [LARGE SCALE GENOMIC DNA]</scope>
    <source>
        <strain evidence="2 3">LEGE 00250</strain>
    </source>
</reference>
<dbReference type="PANTHER" id="PTHR42743">
    <property type="entry name" value="AMINO-ACID AMINOTRANSFERASE"/>
    <property type="match status" value="1"/>
</dbReference>
<dbReference type="InterPro" id="IPR043132">
    <property type="entry name" value="BCAT-like_C"/>
</dbReference>
<evidence type="ECO:0000313" key="3">
    <source>
        <dbReference type="Proteomes" id="UP000606776"/>
    </source>
</evidence>
<keyword evidence="3" id="KW-1185">Reference proteome</keyword>
<dbReference type="Pfam" id="PF01063">
    <property type="entry name" value="Aminotran_4"/>
    <property type="match status" value="1"/>
</dbReference>
<dbReference type="EMBL" id="JADEWB010000101">
    <property type="protein sequence ID" value="MBE9237531.1"/>
    <property type="molecule type" value="Genomic_DNA"/>
</dbReference>
<gene>
    <name evidence="2" type="ORF">IQ227_16220</name>
</gene>
<dbReference type="Gene3D" id="3.20.10.10">
    <property type="entry name" value="D-amino Acid Aminotransferase, subunit A, domain 2"/>
    <property type="match status" value="1"/>
</dbReference>
<dbReference type="GO" id="GO:0008483">
    <property type="term" value="F:transaminase activity"/>
    <property type="evidence" value="ECO:0007669"/>
    <property type="project" value="UniProtKB-KW"/>
</dbReference>
<keyword evidence="2" id="KW-0808">Transferase</keyword>
<dbReference type="InterPro" id="IPR043131">
    <property type="entry name" value="BCAT-like_N"/>
</dbReference>
<protein>
    <submittedName>
        <fullName evidence="2">Aminotransferase class IV</fullName>
    </submittedName>
</protein>
<proteinExistence type="inferred from homology"/>
<organism evidence="2 3">
    <name type="scientific">Sphaerospermopsis aphanizomenoides LEGE 00250</name>
    <dbReference type="NCBI Taxonomy" id="2777972"/>
    <lineage>
        <taxon>Bacteria</taxon>
        <taxon>Bacillati</taxon>
        <taxon>Cyanobacteriota</taxon>
        <taxon>Cyanophyceae</taxon>
        <taxon>Nostocales</taxon>
        <taxon>Aphanizomenonaceae</taxon>
        <taxon>Sphaerospermopsis</taxon>
        <taxon>Sphaerospermopsis aphanizomenoides</taxon>
    </lineage>
</organism>